<dbReference type="InterPro" id="IPR026353">
    <property type="entry name" value="Hypoxan-DNA_Glyclase"/>
</dbReference>
<organism evidence="2 3">
    <name type="scientific">Tsuneonella suprasediminis</name>
    <dbReference type="NCBI Taxonomy" id="2306996"/>
    <lineage>
        <taxon>Bacteria</taxon>
        <taxon>Pseudomonadati</taxon>
        <taxon>Pseudomonadota</taxon>
        <taxon>Alphaproteobacteria</taxon>
        <taxon>Sphingomonadales</taxon>
        <taxon>Erythrobacteraceae</taxon>
        <taxon>Tsuneonella</taxon>
    </lineage>
</organism>
<dbReference type="SMART" id="SM00986">
    <property type="entry name" value="UDG"/>
    <property type="match status" value="1"/>
</dbReference>
<name>A0A419R3G0_9SPHN</name>
<dbReference type="RefSeq" id="WP_120107363.1">
    <property type="nucleotide sequence ID" value="NZ_RAHJ01000014.1"/>
</dbReference>
<evidence type="ECO:0000259" key="1">
    <source>
        <dbReference type="SMART" id="SM00986"/>
    </source>
</evidence>
<dbReference type="Pfam" id="PF03167">
    <property type="entry name" value="UDG"/>
    <property type="match status" value="1"/>
</dbReference>
<evidence type="ECO:0000313" key="2">
    <source>
        <dbReference type="EMBL" id="RJX69067.1"/>
    </source>
</evidence>
<dbReference type="InterPro" id="IPR005122">
    <property type="entry name" value="Uracil-DNA_glycosylase-like"/>
</dbReference>
<dbReference type="Gene3D" id="3.40.470.10">
    <property type="entry name" value="Uracil-DNA glycosylase-like domain"/>
    <property type="match status" value="1"/>
</dbReference>
<sequence length="179" mass="19170">MTARKTAFAPVADPQARLLILGSLPGEASLAARQYYAHPRNRFWHLIGGVIGRDLVTLDYDARLAAVQAAGIALWDTVASARREGSLDSAIRHAEHAPLSDLIARLPQLRAVAFNGRKASAIGRAQLAGPPPEPPLALIDLPSSSPAYAAMPLAEKERLWGQLGEFLTHPLASARRAPH</sequence>
<dbReference type="NCBIfam" id="TIGR04274">
    <property type="entry name" value="hypoxanDNAglyco"/>
    <property type="match status" value="1"/>
</dbReference>
<dbReference type="SUPFAM" id="SSF52141">
    <property type="entry name" value="Uracil-DNA glycosylase-like"/>
    <property type="match status" value="1"/>
</dbReference>
<comment type="caution">
    <text evidence="2">The sequence shown here is derived from an EMBL/GenBank/DDBJ whole genome shotgun (WGS) entry which is preliminary data.</text>
</comment>
<accession>A0A419R3G0</accession>
<keyword evidence="3" id="KW-1185">Reference proteome</keyword>
<evidence type="ECO:0000313" key="3">
    <source>
        <dbReference type="Proteomes" id="UP000284322"/>
    </source>
</evidence>
<keyword evidence="2" id="KW-0326">Glycosidase</keyword>
<dbReference type="InterPro" id="IPR036895">
    <property type="entry name" value="Uracil-DNA_glycosylase-like_sf"/>
</dbReference>
<dbReference type="AlphaFoldDB" id="A0A419R3G0"/>
<gene>
    <name evidence="2" type="ORF">D6858_03965</name>
</gene>
<dbReference type="GO" id="GO:0033958">
    <property type="term" value="F:DNA-deoxyinosine glycosylase activity"/>
    <property type="evidence" value="ECO:0007669"/>
    <property type="project" value="UniProtKB-EC"/>
</dbReference>
<dbReference type="EMBL" id="RAHJ01000014">
    <property type="protein sequence ID" value="RJX69067.1"/>
    <property type="molecule type" value="Genomic_DNA"/>
</dbReference>
<protein>
    <submittedName>
        <fullName evidence="2">DNA-deoxyinosine glycosylase</fullName>
        <ecNumber evidence="2">3.2.2.15</ecNumber>
    </submittedName>
</protein>
<dbReference type="OrthoDB" id="9799921at2"/>
<dbReference type="SMART" id="SM00987">
    <property type="entry name" value="UreE_C"/>
    <property type="match status" value="1"/>
</dbReference>
<feature type="domain" description="Uracil-DNA glycosylase-like" evidence="1">
    <location>
        <begin position="9"/>
        <end position="164"/>
    </location>
</feature>
<reference evidence="2 3" key="1">
    <citation type="submission" date="2018-09" db="EMBL/GenBank/DDBJ databases">
        <title>Altererythrobacter sp.Ery1 and Ery12, the genome sequencing of novel strains in genus Alterythrobacter.</title>
        <authorList>
            <person name="Cheng H."/>
            <person name="Wu Y.-H."/>
            <person name="Fang C."/>
            <person name="Xu X.-W."/>
        </authorList>
    </citation>
    <scope>NUCLEOTIDE SEQUENCE [LARGE SCALE GENOMIC DNA]</scope>
    <source>
        <strain evidence="2 3">Ery12</strain>
    </source>
</reference>
<dbReference type="EC" id="3.2.2.15" evidence="2"/>
<keyword evidence="2" id="KW-0378">Hydrolase</keyword>
<dbReference type="CDD" id="cd10032">
    <property type="entry name" value="UDG-F6_HDG"/>
    <property type="match status" value="1"/>
</dbReference>
<proteinExistence type="predicted"/>
<dbReference type="Proteomes" id="UP000284322">
    <property type="component" value="Unassembled WGS sequence"/>
</dbReference>